<protein>
    <submittedName>
        <fullName evidence="7">Putative transcription factor MYB-HB-like family</fullName>
    </submittedName>
</protein>
<dbReference type="InterPro" id="IPR017930">
    <property type="entry name" value="Myb_dom"/>
</dbReference>
<dbReference type="PANTHER" id="PTHR47994:SF5">
    <property type="entry name" value="F14D16.11-RELATED"/>
    <property type="match status" value="1"/>
</dbReference>
<accession>A0A396HN75</accession>
<evidence type="ECO:0000256" key="4">
    <source>
        <dbReference type="ARBA" id="ARBA00023242"/>
    </source>
</evidence>
<dbReference type="Proteomes" id="UP000265566">
    <property type="component" value="Chromosome 5"/>
</dbReference>
<keyword evidence="3" id="KW-0238">DNA-binding</keyword>
<evidence type="ECO:0000256" key="2">
    <source>
        <dbReference type="ARBA" id="ARBA00022737"/>
    </source>
</evidence>
<dbReference type="FunFam" id="1.10.10.60:FF:000349">
    <property type="entry name" value="Transcription factor MYB39"/>
    <property type="match status" value="1"/>
</dbReference>
<keyword evidence="4" id="KW-0539">Nucleus</keyword>
<proteinExistence type="predicted"/>
<evidence type="ECO:0000256" key="1">
    <source>
        <dbReference type="ARBA" id="ARBA00004123"/>
    </source>
</evidence>
<dbReference type="EMBL" id="PSQE01000005">
    <property type="protein sequence ID" value="RHN54816.1"/>
    <property type="molecule type" value="Genomic_DNA"/>
</dbReference>
<dbReference type="GO" id="GO:0005634">
    <property type="term" value="C:nucleus"/>
    <property type="evidence" value="ECO:0007669"/>
    <property type="project" value="UniProtKB-SubCell"/>
</dbReference>
<dbReference type="PANTHER" id="PTHR47994">
    <property type="entry name" value="F14D16.11-RELATED"/>
    <property type="match status" value="1"/>
</dbReference>
<dbReference type="PROSITE" id="PS50090">
    <property type="entry name" value="MYB_LIKE"/>
    <property type="match status" value="2"/>
</dbReference>
<dbReference type="InterPro" id="IPR001005">
    <property type="entry name" value="SANT/Myb"/>
</dbReference>
<gene>
    <name evidence="7" type="ORF">MtrunA17_Chr5g0410961</name>
</gene>
<dbReference type="PROSITE" id="PS51294">
    <property type="entry name" value="HTH_MYB"/>
    <property type="match status" value="2"/>
</dbReference>
<dbReference type="Pfam" id="PF00249">
    <property type="entry name" value="Myb_DNA-binding"/>
    <property type="match status" value="2"/>
</dbReference>
<dbReference type="CDD" id="cd00167">
    <property type="entry name" value="SANT"/>
    <property type="match status" value="2"/>
</dbReference>
<name>A0A396HN75_MEDTR</name>
<keyword evidence="2" id="KW-0677">Repeat</keyword>
<feature type="domain" description="HTH myb-type" evidence="6">
    <location>
        <begin position="9"/>
        <end position="61"/>
    </location>
</feature>
<reference evidence="7" key="1">
    <citation type="journal article" date="2018" name="Nat. Plants">
        <title>Whole-genome landscape of Medicago truncatula symbiotic genes.</title>
        <authorList>
            <person name="Pecrix Y."/>
            <person name="Gamas P."/>
            <person name="Carrere S."/>
        </authorList>
    </citation>
    <scope>NUCLEOTIDE SEQUENCE</scope>
    <source>
        <tissue evidence="7">Leaves</tissue>
    </source>
</reference>
<evidence type="ECO:0000256" key="3">
    <source>
        <dbReference type="ARBA" id="ARBA00023125"/>
    </source>
</evidence>
<organism evidence="7">
    <name type="scientific">Medicago truncatula</name>
    <name type="common">Barrel medic</name>
    <name type="synonym">Medicago tribuloides</name>
    <dbReference type="NCBI Taxonomy" id="3880"/>
    <lineage>
        <taxon>Eukaryota</taxon>
        <taxon>Viridiplantae</taxon>
        <taxon>Streptophyta</taxon>
        <taxon>Embryophyta</taxon>
        <taxon>Tracheophyta</taxon>
        <taxon>Spermatophyta</taxon>
        <taxon>Magnoliopsida</taxon>
        <taxon>eudicotyledons</taxon>
        <taxon>Gunneridae</taxon>
        <taxon>Pentapetalae</taxon>
        <taxon>rosids</taxon>
        <taxon>fabids</taxon>
        <taxon>Fabales</taxon>
        <taxon>Fabaceae</taxon>
        <taxon>Papilionoideae</taxon>
        <taxon>50 kb inversion clade</taxon>
        <taxon>NPAAA clade</taxon>
        <taxon>Hologalegina</taxon>
        <taxon>IRL clade</taxon>
        <taxon>Trifolieae</taxon>
        <taxon>Medicago</taxon>
    </lineage>
</organism>
<dbReference type="OrthoDB" id="2143914at2759"/>
<dbReference type="Gene3D" id="1.10.10.60">
    <property type="entry name" value="Homeodomain-like"/>
    <property type="match status" value="2"/>
</dbReference>
<feature type="domain" description="Myb-like" evidence="5">
    <location>
        <begin position="9"/>
        <end position="61"/>
    </location>
</feature>
<evidence type="ECO:0000313" key="7">
    <source>
        <dbReference type="EMBL" id="RHN54816.1"/>
    </source>
</evidence>
<dbReference type="InterPro" id="IPR015495">
    <property type="entry name" value="Myb_TF_plants"/>
</dbReference>
<sequence length="345" mass="38973">MGRSPCCDEIGVKKGPWTQEEDEKLIDYINKHGHGNWGTLSKRAGLNRCGKSCRLRWTNYLRPDIKRGKFTDEEERVIINLHSVLGNKWSKIAAHLPGRTDNEIKNYWNTNIRKKLLKMGIDPETHKPRTDYNHLMSLSNLLGMSNIGNTFSNNPLGLQPDITHLAKMQLLQNMLQIMNTNNSFGNMGNYPYNPLGNINPSFNPFNLFLNGTNTIQTNEPLGLSGGEEYAMNPSLYSYGQSESSKQDISKGESSLQDLDYSKMRSISCVNQEENLLPALVASSPRIGIFNQIENDRNKAQMSIDHSPSNAIFDDWEKFLDDESSGGSYWKELLDLTSTSASQISW</sequence>
<evidence type="ECO:0000259" key="5">
    <source>
        <dbReference type="PROSITE" id="PS50090"/>
    </source>
</evidence>
<feature type="domain" description="HTH myb-type" evidence="6">
    <location>
        <begin position="62"/>
        <end position="116"/>
    </location>
</feature>
<dbReference type="SMART" id="SM00717">
    <property type="entry name" value="SANT"/>
    <property type="match status" value="2"/>
</dbReference>
<dbReference type="AlphaFoldDB" id="A0A396HN75"/>
<dbReference type="FunFam" id="1.10.10.60:FF:000001">
    <property type="entry name" value="MYB-related transcription factor"/>
    <property type="match status" value="1"/>
</dbReference>
<evidence type="ECO:0000259" key="6">
    <source>
        <dbReference type="PROSITE" id="PS51294"/>
    </source>
</evidence>
<dbReference type="GO" id="GO:0003677">
    <property type="term" value="F:DNA binding"/>
    <property type="evidence" value="ECO:0007669"/>
    <property type="project" value="UniProtKB-KW"/>
</dbReference>
<dbReference type="SUPFAM" id="SSF46689">
    <property type="entry name" value="Homeodomain-like"/>
    <property type="match status" value="1"/>
</dbReference>
<feature type="domain" description="Myb-like" evidence="5">
    <location>
        <begin position="62"/>
        <end position="112"/>
    </location>
</feature>
<dbReference type="Gramene" id="rna29904">
    <property type="protein sequence ID" value="RHN54816.1"/>
    <property type="gene ID" value="gene29904"/>
</dbReference>
<comment type="subcellular location">
    <subcellularLocation>
        <location evidence="1">Nucleus</location>
    </subcellularLocation>
</comment>
<dbReference type="InterPro" id="IPR009057">
    <property type="entry name" value="Homeodomain-like_sf"/>
</dbReference>
<comment type="caution">
    <text evidence="7">The sequence shown here is derived from an EMBL/GenBank/DDBJ whole genome shotgun (WGS) entry which is preliminary data.</text>
</comment>